<keyword evidence="3" id="KW-1185">Reference proteome</keyword>
<feature type="compositionally biased region" description="Polar residues" evidence="1">
    <location>
        <begin position="178"/>
        <end position="196"/>
    </location>
</feature>
<sequence length="450" mass="50162">MSRIHAQFLANPGFYLRPMLRVVSVSNSISRLGGSVGFPSYETVGDNFTDAATRALSATWSFASNALQSFPTQALKSAQSYCTEALRTAITAAAQKAQSFITATADFRARTTATSFTTLAKATEPPFSSARKPTNTFTTATATRVRAAGPSTTGAPETADSFTTIAPRTEELLRTELFPTTTTPISMSRTSSTPSRNAKRKRRTPERQGYVPLSSDPPDLHTRPFSIYFKPSALPSTLKCRFESRKRDPGTSAGGSRYSRRLKKRNPQTESKLTGSRPGKSTNRLKSSEGHLGASKSTGGSKRSRRLTKRKPQTKRSFIGSRRDPSTNKSQLRKPKPKPKPSDPKSSFIGSRRRQSGVPTTLRKKRLPVYHRKNSHMSNYYSKKTFQYVLSKQEWTASGRDKLLDPWTAKRVKDVERSYDLHVRAAKKRHRKPGTVTRLWNSITTRRSER</sequence>
<feature type="compositionally biased region" description="Polar residues" evidence="1">
    <location>
        <begin position="268"/>
        <end position="285"/>
    </location>
</feature>
<comment type="caution">
    <text evidence="2">The sequence shown here is derived from an EMBL/GenBank/DDBJ whole genome shotgun (WGS) entry which is preliminary data.</text>
</comment>
<feature type="region of interest" description="Disordered" evidence="1">
    <location>
        <begin position="240"/>
        <end position="364"/>
    </location>
</feature>
<reference evidence="2 3" key="1">
    <citation type="submission" date="2016-07" db="EMBL/GenBank/DDBJ databases">
        <title>Pervasive Adenine N6-methylation of Active Genes in Fungi.</title>
        <authorList>
            <consortium name="DOE Joint Genome Institute"/>
            <person name="Mondo S.J."/>
            <person name="Dannebaum R.O."/>
            <person name="Kuo R.C."/>
            <person name="Labutti K."/>
            <person name="Haridas S."/>
            <person name="Kuo A."/>
            <person name="Salamov A."/>
            <person name="Ahrendt S.R."/>
            <person name="Lipzen A."/>
            <person name="Sullivan W."/>
            <person name="Andreopoulos W.B."/>
            <person name="Clum A."/>
            <person name="Lindquist E."/>
            <person name="Daum C."/>
            <person name="Ramamoorthy G.K."/>
            <person name="Gryganskyi A."/>
            <person name="Culley D."/>
            <person name="Magnuson J.K."/>
            <person name="James T.Y."/>
            <person name="O'Malley M.A."/>
            <person name="Stajich J.E."/>
            <person name="Spatafora J.W."/>
            <person name="Visel A."/>
            <person name="Grigoriev I.V."/>
        </authorList>
    </citation>
    <scope>NUCLEOTIDE SEQUENCE [LARGE SCALE GENOMIC DNA]</scope>
    <source>
        <strain evidence="2 3">68-887.2</strain>
    </source>
</reference>
<evidence type="ECO:0000256" key="1">
    <source>
        <dbReference type="SAM" id="MobiDB-lite"/>
    </source>
</evidence>
<feature type="region of interest" description="Disordered" evidence="1">
    <location>
        <begin position="124"/>
        <end position="224"/>
    </location>
</feature>
<protein>
    <submittedName>
        <fullName evidence="2">Uncharacterized protein</fullName>
    </submittedName>
</protein>
<feature type="compositionally biased region" description="Low complexity" evidence="1">
    <location>
        <begin position="130"/>
        <end position="148"/>
    </location>
</feature>
<feature type="compositionally biased region" description="Polar residues" evidence="1">
    <location>
        <begin position="150"/>
        <end position="166"/>
    </location>
</feature>
<proteinExistence type="predicted"/>
<dbReference type="EMBL" id="MCFC01000020">
    <property type="protein sequence ID" value="ORY30363.1"/>
    <property type="molecule type" value="Genomic_DNA"/>
</dbReference>
<organism evidence="2 3">
    <name type="scientific">Naematelia encephala</name>
    <dbReference type="NCBI Taxonomy" id="71784"/>
    <lineage>
        <taxon>Eukaryota</taxon>
        <taxon>Fungi</taxon>
        <taxon>Dikarya</taxon>
        <taxon>Basidiomycota</taxon>
        <taxon>Agaricomycotina</taxon>
        <taxon>Tremellomycetes</taxon>
        <taxon>Tremellales</taxon>
        <taxon>Naemateliaceae</taxon>
        <taxon>Naematelia</taxon>
    </lineage>
</organism>
<evidence type="ECO:0000313" key="3">
    <source>
        <dbReference type="Proteomes" id="UP000193986"/>
    </source>
</evidence>
<name>A0A1Y2B6A7_9TREE</name>
<gene>
    <name evidence="2" type="ORF">BCR39DRAFT_573992</name>
</gene>
<dbReference type="Proteomes" id="UP000193986">
    <property type="component" value="Unassembled WGS sequence"/>
</dbReference>
<feature type="compositionally biased region" description="Basic residues" evidence="1">
    <location>
        <begin position="302"/>
        <end position="314"/>
    </location>
</feature>
<dbReference type="InParanoid" id="A0A1Y2B6A7"/>
<evidence type="ECO:0000313" key="2">
    <source>
        <dbReference type="EMBL" id="ORY30363.1"/>
    </source>
</evidence>
<accession>A0A1Y2B6A7</accession>
<feature type="compositionally biased region" description="Basic and acidic residues" evidence="1">
    <location>
        <begin position="240"/>
        <end position="249"/>
    </location>
</feature>
<dbReference type="AlphaFoldDB" id="A0A1Y2B6A7"/>